<evidence type="ECO:0000256" key="1">
    <source>
        <dbReference type="ARBA" id="ARBA00004651"/>
    </source>
</evidence>
<dbReference type="AlphaFoldDB" id="A0A8J9Y9L6"/>
<keyword evidence="7" id="KW-0325">Glycoprotein</keyword>
<evidence type="ECO:0000313" key="11">
    <source>
        <dbReference type="Proteomes" id="UP000838878"/>
    </source>
</evidence>
<dbReference type="InterPro" id="IPR052192">
    <property type="entry name" value="Insect_Ionotropic_Sensory_Rcpt"/>
</dbReference>
<accession>A0A8J9Y9L6</accession>
<keyword evidence="11" id="KW-1185">Reference proteome</keyword>
<name>A0A8J9Y9L6_9NEOP</name>
<feature type="transmembrane region" description="Helical" evidence="8">
    <location>
        <begin position="459"/>
        <end position="484"/>
    </location>
</feature>
<dbReference type="PANTHER" id="PTHR42643:SF33">
    <property type="entry name" value="GLUTAMATE RECEPTOR 2-LIKE PROTEIN"/>
    <property type="match status" value="1"/>
</dbReference>
<protein>
    <recommendedName>
        <fullName evidence="9">Ionotropic receptor 75a N-terminal domain-containing protein</fullName>
    </recommendedName>
</protein>
<dbReference type="PANTHER" id="PTHR42643">
    <property type="entry name" value="IONOTROPIC RECEPTOR 20A-RELATED"/>
    <property type="match status" value="1"/>
</dbReference>
<evidence type="ECO:0000256" key="8">
    <source>
        <dbReference type="SAM" id="Phobius"/>
    </source>
</evidence>
<dbReference type="SUPFAM" id="SSF56219">
    <property type="entry name" value="DNase I-like"/>
    <property type="match status" value="1"/>
</dbReference>
<evidence type="ECO:0000256" key="2">
    <source>
        <dbReference type="ARBA" id="ARBA00022475"/>
    </source>
</evidence>
<keyword evidence="3 8" id="KW-0812">Transmembrane</keyword>
<evidence type="ECO:0000259" key="9">
    <source>
        <dbReference type="Pfam" id="PF24576"/>
    </source>
</evidence>
<dbReference type="Proteomes" id="UP000838878">
    <property type="component" value="Chromosome 4"/>
</dbReference>
<feature type="domain" description="Ionotropic receptor 75a N-terminal" evidence="9">
    <location>
        <begin position="189"/>
        <end position="288"/>
    </location>
</feature>
<evidence type="ECO:0000313" key="10">
    <source>
        <dbReference type="EMBL" id="CAH0724209.1"/>
    </source>
</evidence>
<dbReference type="InterPro" id="IPR057074">
    <property type="entry name" value="IR75A_N"/>
</dbReference>
<gene>
    <name evidence="10" type="ORF">BINO364_LOCUS9951</name>
</gene>
<proteinExistence type="predicted"/>
<dbReference type="EMBL" id="OV170224">
    <property type="protein sequence ID" value="CAH0724209.1"/>
    <property type="molecule type" value="Genomic_DNA"/>
</dbReference>
<dbReference type="OrthoDB" id="10262646at2759"/>
<dbReference type="GO" id="GO:0005886">
    <property type="term" value="C:plasma membrane"/>
    <property type="evidence" value="ECO:0007669"/>
    <property type="project" value="UniProtKB-SubCell"/>
</dbReference>
<dbReference type="Pfam" id="PF24576">
    <property type="entry name" value="IR75A_N"/>
    <property type="match status" value="1"/>
</dbReference>
<dbReference type="Gene3D" id="3.60.10.10">
    <property type="entry name" value="Endonuclease/exonuclease/phosphatase"/>
    <property type="match status" value="1"/>
</dbReference>
<keyword evidence="5 8" id="KW-0472">Membrane</keyword>
<sequence length="503" mass="57753">MRIATWNVRTMRTGLPDTCGGYGYAQHLRKTAVIDAELSRLNISVCALQETRLPDEGSLQESSYKFFWKGKDFGDAREHGVGFAVRNDILSAIETLCGVSERIMVLRLKSSLGHVTLIAAYAPTLKSSDESKEYFYNQLTETVKTVSSSDRLYILGELKIFARQLFNENVFLAPLLQINRTEYFLHQIVMLADLSCPGIEQFLIKASNEEYFKSPYRWLILDTDVGAYKFDLFQKLNMPLNSDVVIAKKVNEENFQLIEAYKISESSDVIYSTRGAWRPANEQKNLDSPKIFIETRGNTSVYMKEDTIRKNVMFTKYGVIEDYRDSKIISVRRKNLRKHPLTMVNVITDSNETRKHLDDRLNLHQDSISKMSYMVVKICFEMLNSTERRIFTHTWGYKDKNGNWQGIIDHLLKKEADLGTLTIFTQERMKVIDYIAMVGSTAVRFVFREPPLALLENIFTLPFTGAVWLAIAICVLGCAVFLYITSKWEATVGMVMSKNYKLL</sequence>
<dbReference type="InterPro" id="IPR036691">
    <property type="entry name" value="Endo/exonu/phosph_ase_sf"/>
</dbReference>
<evidence type="ECO:0000256" key="4">
    <source>
        <dbReference type="ARBA" id="ARBA00022989"/>
    </source>
</evidence>
<evidence type="ECO:0000256" key="6">
    <source>
        <dbReference type="ARBA" id="ARBA00023170"/>
    </source>
</evidence>
<dbReference type="SUPFAM" id="SSF53850">
    <property type="entry name" value="Periplasmic binding protein-like II"/>
    <property type="match status" value="1"/>
</dbReference>
<keyword evidence="2" id="KW-1003">Cell membrane</keyword>
<organism evidence="10 11">
    <name type="scientific">Brenthis ino</name>
    <name type="common">lesser marbled fritillary</name>
    <dbReference type="NCBI Taxonomy" id="405034"/>
    <lineage>
        <taxon>Eukaryota</taxon>
        <taxon>Metazoa</taxon>
        <taxon>Ecdysozoa</taxon>
        <taxon>Arthropoda</taxon>
        <taxon>Hexapoda</taxon>
        <taxon>Insecta</taxon>
        <taxon>Pterygota</taxon>
        <taxon>Neoptera</taxon>
        <taxon>Endopterygota</taxon>
        <taxon>Lepidoptera</taxon>
        <taxon>Glossata</taxon>
        <taxon>Ditrysia</taxon>
        <taxon>Papilionoidea</taxon>
        <taxon>Nymphalidae</taxon>
        <taxon>Heliconiinae</taxon>
        <taxon>Argynnini</taxon>
        <taxon>Brenthis</taxon>
    </lineage>
</organism>
<evidence type="ECO:0000256" key="7">
    <source>
        <dbReference type="ARBA" id="ARBA00023180"/>
    </source>
</evidence>
<reference evidence="10" key="1">
    <citation type="submission" date="2021-12" db="EMBL/GenBank/DDBJ databases">
        <authorList>
            <person name="Martin H S."/>
        </authorList>
    </citation>
    <scope>NUCLEOTIDE SEQUENCE</scope>
</reference>
<evidence type="ECO:0000256" key="5">
    <source>
        <dbReference type="ARBA" id="ARBA00023136"/>
    </source>
</evidence>
<feature type="non-terminal residue" evidence="10">
    <location>
        <position position="503"/>
    </location>
</feature>
<keyword evidence="6" id="KW-0675">Receptor</keyword>
<evidence type="ECO:0000256" key="3">
    <source>
        <dbReference type="ARBA" id="ARBA00022692"/>
    </source>
</evidence>
<comment type="subcellular location">
    <subcellularLocation>
        <location evidence="1">Cell membrane</location>
        <topology evidence="1">Multi-pass membrane protein</topology>
    </subcellularLocation>
</comment>
<dbReference type="Gene3D" id="3.40.190.10">
    <property type="entry name" value="Periplasmic binding protein-like II"/>
    <property type="match status" value="1"/>
</dbReference>
<keyword evidence="4 8" id="KW-1133">Transmembrane helix</keyword>